<organism evidence="3 4">
    <name type="scientific">Sporofaciens musculi</name>
    <dbReference type="NCBI Taxonomy" id="2681861"/>
    <lineage>
        <taxon>Bacteria</taxon>
        <taxon>Bacillati</taxon>
        <taxon>Bacillota</taxon>
        <taxon>Clostridia</taxon>
        <taxon>Lachnospirales</taxon>
        <taxon>Lachnospiraceae</taxon>
        <taxon>Sporofaciens</taxon>
    </lineage>
</organism>
<proteinExistence type="predicted"/>
<dbReference type="Gene3D" id="3.20.20.100">
    <property type="entry name" value="NADP-dependent oxidoreductase domain"/>
    <property type="match status" value="1"/>
</dbReference>
<dbReference type="InterPro" id="IPR036812">
    <property type="entry name" value="NAD(P)_OxRdtase_dom_sf"/>
</dbReference>
<reference evidence="3 4" key="1">
    <citation type="submission" date="2019-12" db="EMBL/GenBank/DDBJ databases">
        <title>Sporaefaciens musculi gen. nov., sp. nov., a novel bacterium isolated from the caecum of an obese mouse.</title>
        <authorList>
            <person name="Rasmussen T.S."/>
            <person name="Streidl T."/>
            <person name="Hitch T.C.A."/>
            <person name="Wortmann E."/>
            <person name="Deptula P."/>
            <person name="Hansen M."/>
            <person name="Nielsen D.S."/>
            <person name="Clavel T."/>
            <person name="Vogensen F.K."/>
        </authorList>
    </citation>
    <scope>NUCLEOTIDE SEQUENCE [LARGE SCALE GENOMIC DNA]</scope>
    <source>
        <strain evidence="3 4">WCA-9-b2</strain>
    </source>
</reference>
<dbReference type="PRINTS" id="PR00069">
    <property type="entry name" value="ALDKETRDTASE"/>
</dbReference>
<evidence type="ECO:0000313" key="4">
    <source>
        <dbReference type="Proteomes" id="UP000460412"/>
    </source>
</evidence>
<feature type="domain" description="NADP-dependent oxidoreductase" evidence="2">
    <location>
        <begin position="6"/>
        <end position="301"/>
    </location>
</feature>
<dbReference type="InterPro" id="IPR050523">
    <property type="entry name" value="AKR_Detox_Biosynth"/>
</dbReference>
<evidence type="ECO:0000256" key="1">
    <source>
        <dbReference type="ARBA" id="ARBA00023002"/>
    </source>
</evidence>
<dbReference type="PANTHER" id="PTHR43364:SF4">
    <property type="entry name" value="NAD(P)-LINKED OXIDOREDUCTASE SUPERFAMILY PROTEIN"/>
    <property type="match status" value="1"/>
</dbReference>
<dbReference type="Proteomes" id="UP000460412">
    <property type="component" value="Unassembled WGS sequence"/>
</dbReference>
<name>A0A7X3SLM8_9FIRM</name>
<evidence type="ECO:0000259" key="2">
    <source>
        <dbReference type="Pfam" id="PF00248"/>
    </source>
</evidence>
<evidence type="ECO:0000313" key="3">
    <source>
        <dbReference type="EMBL" id="MXP78687.1"/>
    </source>
</evidence>
<protein>
    <submittedName>
        <fullName evidence="3">Aldo/keto reductase</fullName>
    </submittedName>
</protein>
<comment type="caution">
    <text evidence="3">The sequence shown here is derived from an EMBL/GenBank/DDBJ whole genome shotgun (WGS) entry which is preliminary data.</text>
</comment>
<gene>
    <name evidence="3" type="ORF">GN277_26105</name>
</gene>
<dbReference type="AlphaFoldDB" id="A0A7X3SLM8"/>
<dbReference type="RefSeq" id="WP_159755638.1">
    <property type="nucleotide sequence ID" value="NZ_WUQX01000001.1"/>
</dbReference>
<dbReference type="InterPro" id="IPR023210">
    <property type="entry name" value="NADP_OxRdtase_dom"/>
</dbReference>
<dbReference type="Pfam" id="PF00248">
    <property type="entry name" value="Aldo_ket_red"/>
    <property type="match status" value="1"/>
</dbReference>
<dbReference type="GO" id="GO:0016491">
    <property type="term" value="F:oxidoreductase activity"/>
    <property type="evidence" value="ECO:0007669"/>
    <property type="project" value="UniProtKB-KW"/>
</dbReference>
<keyword evidence="1" id="KW-0560">Oxidoreductase</keyword>
<dbReference type="CDD" id="cd19075">
    <property type="entry name" value="AKR_AKR7A1-5"/>
    <property type="match status" value="1"/>
</dbReference>
<dbReference type="PANTHER" id="PTHR43364">
    <property type="entry name" value="NADH-SPECIFIC METHYLGLYOXAL REDUCTASE-RELATED"/>
    <property type="match status" value="1"/>
</dbReference>
<dbReference type="SUPFAM" id="SSF51430">
    <property type="entry name" value="NAD(P)-linked oxidoreductase"/>
    <property type="match status" value="1"/>
</dbReference>
<sequence>MENVNIVLGTMTFGESVFHPDIRAFVDTFLDAGYEELDTAYVYNNGNCEKLLGEVLKDINKPYKIASKVNPRISGKLDGEAAYQQLSQSLERLGASYIDIFYLHFPDPMTPIESVLETCNTLWKKGKFRELGLSNFPAWMVADAWHKCDRRGWVKPTVYEGIYNPLTRKAETELKKCLNNYGLRFYAYNPLAGGLLTGRYGKFEDAPLNGRFTNRPNYQGRYWKKSCFEAVEMIKEAAAHHGFTSVEATYRWLSHHSMLCGDRGDAIIMGASKLSHLEQNLKAIKNGRLPDDVLEAFDRAWNISKAESPEYFTLYKGNLTKGQEEKC</sequence>
<dbReference type="EMBL" id="WUQX01000001">
    <property type="protein sequence ID" value="MXP78687.1"/>
    <property type="molecule type" value="Genomic_DNA"/>
</dbReference>
<keyword evidence="4" id="KW-1185">Reference proteome</keyword>
<dbReference type="InterPro" id="IPR020471">
    <property type="entry name" value="AKR"/>
</dbReference>
<accession>A0A7X3SLM8</accession>